<dbReference type="EMBL" id="BKZW01000003">
    <property type="protein sequence ID" value="GER91293.1"/>
    <property type="molecule type" value="Genomic_DNA"/>
</dbReference>
<feature type="transmembrane region" description="Helical" evidence="9">
    <location>
        <begin position="134"/>
        <end position="161"/>
    </location>
</feature>
<protein>
    <submittedName>
        <fullName evidence="10">Branched-chain amino acid ABC transporter permease</fullName>
    </submittedName>
</protein>
<dbReference type="Proteomes" id="UP000326912">
    <property type="component" value="Unassembled WGS sequence"/>
</dbReference>
<keyword evidence="5" id="KW-0029">Amino-acid transport</keyword>
<feature type="transmembrane region" description="Helical" evidence="9">
    <location>
        <begin position="216"/>
        <end position="237"/>
    </location>
</feature>
<dbReference type="Pfam" id="PF02653">
    <property type="entry name" value="BPD_transp_2"/>
    <property type="match status" value="1"/>
</dbReference>
<dbReference type="GO" id="GO:0006865">
    <property type="term" value="P:amino acid transport"/>
    <property type="evidence" value="ECO:0007669"/>
    <property type="project" value="UniProtKB-KW"/>
</dbReference>
<evidence type="ECO:0000256" key="1">
    <source>
        <dbReference type="ARBA" id="ARBA00004651"/>
    </source>
</evidence>
<keyword evidence="3" id="KW-1003">Cell membrane</keyword>
<feature type="transmembrane region" description="Helical" evidence="9">
    <location>
        <begin position="6"/>
        <end position="29"/>
    </location>
</feature>
<evidence type="ECO:0000313" key="10">
    <source>
        <dbReference type="EMBL" id="GER91293.1"/>
    </source>
</evidence>
<dbReference type="CDD" id="cd06582">
    <property type="entry name" value="TM_PBP1_LivH_like"/>
    <property type="match status" value="1"/>
</dbReference>
<dbReference type="AlphaFoldDB" id="A0A5J4KUP5"/>
<comment type="similarity">
    <text evidence="8">Belongs to the binding-protein-dependent transport system permease family. LivHM subfamily.</text>
</comment>
<feature type="transmembrane region" description="Helical" evidence="9">
    <location>
        <begin position="92"/>
        <end position="114"/>
    </location>
</feature>
<dbReference type="PANTHER" id="PTHR11795">
    <property type="entry name" value="BRANCHED-CHAIN AMINO ACID TRANSPORT SYSTEM PERMEASE PROTEIN LIVH"/>
    <property type="match status" value="1"/>
</dbReference>
<evidence type="ECO:0000256" key="3">
    <source>
        <dbReference type="ARBA" id="ARBA00022475"/>
    </source>
</evidence>
<reference evidence="10 11" key="1">
    <citation type="submission" date="2019-10" db="EMBL/GenBank/DDBJ databases">
        <title>Dictyobacter vulcani sp. nov., within the class Ktedonobacteria, isolated from soil of volcanic Mt. Zao.</title>
        <authorList>
            <person name="Zheng Y."/>
            <person name="Wang C.M."/>
            <person name="Sakai Y."/>
            <person name="Abe K."/>
            <person name="Yokota A."/>
            <person name="Yabe S."/>
        </authorList>
    </citation>
    <scope>NUCLEOTIDE SEQUENCE [LARGE SCALE GENOMIC DNA]</scope>
    <source>
        <strain evidence="10 11">W12</strain>
    </source>
</reference>
<evidence type="ECO:0000256" key="2">
    <source>
        <dbReference type="ARBA" id="ARBA00022448"/>
    </source>
</evidence>
<feature type="transmembrane region" description="Helical" evidence="9">
    <location>
        <begin position="36"/>
        <end position="54"/>
    </location>
</feature>
<keyword evidence="7 9" id="KW-0472">Membrane</keyword>
<feature type="transmembrane region" description="Helical" evidence="9">
    <location>
        <begin position="244"/>
        <end position="262"/>
    </location>
</feature>
<feature type="transmembrane region" description="Helical" evidence="9">
    <location>
        <begin position="274"/>
        <end position="291"/>
    </location>
</feature>
<proteinExistence type="inferred from homology"/>
<keyword evidence="2" id="KW-0813">Transport</keyword>
<evidence type="ECO:0000256" key="5">
    <source>
        <dbReference type="ARBA" id="ARBA00022970"/>
    </source>
</evidence>
<evidence type="ECO:0000256" key="8">
    <source>
        <dbReference type="ARBA" id="ARBA00037998"/>
    </source>
</evidence>
<dbReference type="RefSeq" id="WP_162005638.1">
    <property type="nucleotide sequence ID" value="NZ_BKZW01000003.1"/>
</dbReference>
<feature type="transmembrane region" description="Helical" evidence="9">
    <location>
        <begin position="190"/>
        <end position="210"/>
    </location>
</feature>
<keyword evidence="4 9" id="KW-0812">Transmembrane</keyword>
<gene>
    <name evidence="10" type="ORF">KDW_54550</name>
</gene>
<comment type="caution">
    <text evidence="10">The sequence shown here is derived from an EMBL/GenBank/DDBJ whole genome shotgun (WGS) entry which is preliminary data.</text>
</comment>
<evidence type="ECO:0000256" key="6">
    <source>
        <dbReference type="ARBA" id="ARBA00022989"/>
    </source>
</evidence>
<feature type="transmembrane region" description="Helical" evidence="9">
    <location>
        <begin position="60"/>
        <end position="80"/>
    </location>
</feature>
<sequence>MSAFLQVVIAGLVTGSLYGLLTLGIVLIYRTTGVLNFAYGAIASLCACFMYILLTGPRLNFWIALVLTLLFSLLLGIVLERGFARPVLHAPVFTKAIATLALALVLETIAQAIWPQLAEVQHFSTPFEGQALHLGGVYLSAIDIVILVVTASLMLVLNLFLMHTRMGIAMRAMADNIPATRLMGASVGRIFMLVWALSSFLAAICGILLAGQSNLINVQFMDPILLPAFIGAVLGGLDSLPGSLIGGILVGLVSNLLAYFLAGHMLGAVDMSNPAIRDTLIFVGFVIVLLIRPQGLRGRALLRRV</sequence>
<keyword evidence="11" id="KW-1185">Reference proteome</keyword>
<name>A0A5J4KUP5_9CHLR</name>
<dbReference type="GO" id="GO:0005886">
    <property type="term" value="C:plasma membrane"/>
    <property type="evidence" value="ECO:0007669"/>
    <property type="project" value="UniProtKB-SubCell"/>
</dbReference>
<accession>A0A5J4KUP5</accession>
<evidence type="ECO:0000256" key="4">
    <source>
        <dbReference type="ARBA" id="ARBA00022692"/>
    </source>
</evidence>
<dbReference type="InterPro" id="IPR001851">
    <property type="entry name" value="ABC_transp_permease"/>
</dbReference>
<evidence type="ECO:0000256" key="9">
    <source>
        <dbReference type="SAM" id="Phobius"/>
    </source>
</evidence>
<evidence type="ECO:0000256" key="7">
    <source>
        <dbReference type="ARBA" id="ARBA00023136"/>
    </source>
</evidence>
<organism evidence="10 11">
    <name type="scientific">Dictyobacter vulcani</name>
    <dbReference type="NCBI Taxonomy" id="2607529"/>
    <lineage>
        <taxon>Bacteria</taxon>
        <taxon>Bacillati</taxon>
        <taxon>Chloroflexota</taxon>
        <taxon>Ktedonobacteria</taxon>
        <taxon>Ktedonobacterales</taxon>
        <taxon>Dictyobacteraceae</taxon>
        <taxon>Dictyobacter</taxon>
    </lineage>
</organism>
<keyword evidence="6 9" id="KW-1133">Transmembrane helix</keyword>
<comment type="subcellular location">
    <subcellularLocation>
        <location evidence="1">Cell membrane</location>
        <topology evidence="1">Multi-pass membrane protein</topology>
    </subcellularLocation>
</comment>
<dbReference type="InterPro" id="IPR052157">
    <property type="entry name" value="BCAA_transport_permease"/>
</dbReference>
<evidence type="ECO:0000313" key="11">
    <source>
        <dbReference type="Proteomes" id="UP000326912"/>
    </source>
</evidence>
<dbReference type="GO" id="GO:0022857">
    <property type="term" value="F:transmembrane transporter activity"/>
    <property type="evidence" value="ECO:0007669"/>
    <property type="project" value="InterPro"/>
</dbReference>
<dbReference type="PANTHER" id="PTHR11795:SF445">
    <property type="entry name" value="AMINO ACID ABC TRANSPORTER PERMEASE PROTEIN"/>
    <property type="match status" value="1"/>
</dbReference>